<feature type="region of interest" description="Disordered" evidence="1">
    <location>
        <begin position="1"/>
        <end position="39"/>
    </location>
</feature>
<organism evidence="2 3">
    <name type="scientific">Actinoplanes derwentensis</name>
    <dbReference type="NCBI Taxonomy" id="113562"/>
    <lineage>
        <taxon>Bacteria</taxon>
        <taxon>Bacillati</taxon>
        <taxon>Actinomycetota</taxon>
        <taxon>Actinomycetes</taxon>
        <taxon>Micromonosporales</taxon>
        <taxon>Micromonosporaceae</taxon>
        <taxon>Actinoplanes</taxon>
    </lineage>
</organism>
<protein>
    <submittedName>
        <fullName evidence="2">Uncharacterized protein</fullName>
    </submittedName>
</protein>
<evidence type="ECO:0000313" key="2">
    <source>
        <dbReference type="EMBL" id="SDS15276.1"/>
    </source>
</evidence>
<reference evidence="2 3" key="1">
    <citation type="submission" date="2016-10" db="EMBL/GenBank/DDBJ databases">
        <authorList>
            <person name="de Groot N.N."/>
        </authorList>
    </citation>
    <scope>NUCLEOTIDE SEQUENCE [LARGE SCALE GENOMIC DNA]</scope>
    <source>
        <strain evidence="2 3">DSM 43941</strain>
    </source>
</reference>
<dbReference type="Proteomes" id="UP000198688">
    <property type="component" value="Chromosome I"/>
</dbReference>
<name>A0A1H1PW04_9ACTN</name>
<proteinExistence type="predicted"/>
<accession>A0A1H1PW04</accession>
<gene>
    <name evidence="2" type="ORF">SAMN04489716_0130</name>
</gene>
<evidence type="ECO:0000313" key="3">
    <source>
        <dbReference type="Proteomes" id="UP000198688"/>
    </source>
</evidence>
<keyword evidence="3" id="KW-1185">Reference proteome</keyword>
<dbReference type="STRING" id="113562.SAMN04489716_0130"/>
<dbReference type="EMBL" id="LT629758">
    <property type="protein sequence ID" value="SDS15276.1"/>
    <property type="molecule type" value="Genomic_DNA"/>
</dbReference>
<dbReference type="AlphaFoldDB" id="A0A1H1PW04"/>
<evidence type="ECO:0000256" key="1">
    <source>
        <dbReference type="SAM" id="MobiDB-lite"/>
    </source>
</evidence>
<sequence length="240" mass="25819">MLHPDRRDGSASVALGCHRGTPLKTGPTAPKHPSTLTDTGERTKEEINVAGLSTALSPVIAASTHWLARAYPGGEANTVSHTLAELQARQAITVAAWLRYPTEIDAALVAIAGPGGSAILDWRAGSEPEDEFADGEGWRTWVDEVVVSWAACLLADPLLARRGVDAVIAAMPVPDQRPRPHGRRGGLPNEFRRLLQPDARDRDAAALLRHPDLLDPIAGMHRDQLLYLLDAEQDRTPLAA</sequence>